<dbReference type="AlphaFoldDB" id="A0A6M5YCZ6"/>
<evidence type="ECO:0000313" key="1">
    <source>
        <dbReference type="EMBL" id="QJW91454.1"/>
    </source>
</evidence>
<name>A0A6M5YCZ6_9BACT</name>
<keyword evidence="2" id="KW-1185">Reference proteome</keyword>
<sequence>MAQHDQKIDSILDNTLQMLSGGAPATSPDEGVNLIQDWIGVVRSDVSTQWVAEPLEKLRDALNNNDMRTVERVMRDLAGATIDLGNNAADGAYKQQLQNLSTALNDFARGLYGAGSVQSGNQ</sequence>
<proteinExistence type="predicted"/>
<dbReference type="RefSeq" id="WP_171741305.1">
    <property type="nucleotide sequence ID" value="NZ_CP053435.1"/>
</dbReference>
<dbReference type="Proteomes" id="UP000502756">
    <property type="component" value="Chromosome"/>
</dbReference>
<accession>A0A6M5YCZ6</accession>
<reference evidence="1 2" key="1">
    <citation type="submission" date="2020-05" db="EMBL/GenBank/DDBJ databases">
        <title>Genome sequencing of Spirosoma sp. TS118.</title>
        <authorList>
            <person name="Lee J.-H."/>
            <person name="Jeong S."/>
            <person name="Zhao L."/>
            <person name="Jung J.-H."/>
            <person name="Kim M.-K."/>
            <person name="Lim S."/>
        </authorList>
    </citation>
    <scope>NUCLEOTIDE SEQUENCE [LARGE SCALE GENOMIC DNA]</scope>
    <source>
        <strain evidence="1 2">TS118</strain>
    </source>
</reference>
<protein>
    <submittedName>
        <fullName evidence="1">Uncharacterized protein</fullName>
    </submittedName>
</protein>
<dbReference type="EMBL" id="CP053435">
    <property type="protein sequence ID" value="QJW91454.1"/>
    <property type="molecule type" value="Genomic_DNA"/>
</dbReference>
<evidence type="ECO:0000313" key="2">
    <source>
        <dbReference type="Proteomes" id="UP000502756"/>
    </source>
</evidence>
<gene>
    <name evidence="1" type="ORF">HNV11_19760</name>
</gene>
<dbReference type="KEGG" id="stae:HNV11_19760"/>
<organism evidence="1 2">
    <name type="scientific">Spirosoma taeanense</name>
    <dbReference type="NCBI Taxonomy" id="2735870"/>
    <lineage>
        <taxon>Bacteria</taxon>
        <taxon>Pseudomonadati</taxon>
        <taxon>Bacteroidota</taxon>
        <taxon>Cytophagia</taxon>
        <taxon>Cytophagales</taxon>
        <taxon>Cytophagaceae</taxon>
        <taxon>Spirosoma</taxon>
    </lineage>
</organism>